<organism evidence="1 2">
    <name type="scientific">Novosphingobium pentaromativorans US6-1</name>
    <dbReference type="NCBI Taxonomy" id="1088721"/>
    <lineage>
        <taxon>Bacteria</taxon>
        <taxon>Pseudomonadati</taxon>
        <taxon>Pseudomonadota</taxon>
        <taxon>Alphaproteobacteria</taxon>
        <taxon>Sphingomonadales</taxon>
        <taxon>Sphingomonadaceae</taxon>
        <taxon>Novosphingobium</taxon>
    </lineage>
</organism>
<evidence type="ECO:0008006" key="3">
    <source>
        <dbReference type="Google" id="ProtNLM"/>
    </source>
</evidence>
<dbReference type="InterPro" id="IPR011200">
    <property type="entry name" value="UCP012608"/>
</dbReference>
<dbReference type="PIRSF" id="PIRSF012608">
    <property type="entry name" value="UCP012608"/>
    <property type="match status" value="1"/>
</dbReference>
<dbReference type="AlphaFoldDB" id="G6EFU3"/>
<gene>
    <name evidence="1" type="ORF">NSU_3214</name>
</gene>
<dbReference type="Proteomes" id="UP000004030">
    <property type="component" value="Unassembled WGS sequence"/>
</dbReference>
<comment type="caution">
    <text evidence="1">The sequence shown here is derived from an EMBL/GenBank/DDBJ whole genome shotgun (WGS) entry which is preliminary data.</text>
</comment>
<protein>
    <recommendedName>
        <fullName evidence="3">DUF2332 domain-containing protein</fullName>
    </recommendedName>
</protein>
<sequence length="366" mass="40014">MVMPNDGDWRLTLPTHRLPVRVAAHLGCRSELGRQALFARSIGSPFVAAVLEAGQRQLDQAPLTADLIDNWQGDPASSAMAMRFNAAIHALARSEEIPALSALYRCEHDDFDGAIAQALRQGDGRILAAMAHPTQTNEVGRAAALLCALMVVQLQTGMAFDLLELGASCGLNLNLDHYDYALAGRQVGRAGSPVRVAPEWRGAPPPHAPVEIRSARGVDLNPPDLDDPATADRMLSYVWADQGARLERLALALDLARTHRPLVDRMDAGSWLGQRLAEPQSEGACRVVLHSMMIQYLATEERAVVEGAIRQAGECADARHPLAWISFEWTQDRSEVRLLLTLWPDGSTRHLATCHPYGAWIDWLAD</sequence>
<dbReference type="EMBL" id="AGFM01000054">
    <property type="protein sequence ID" value="EHJ59632.1"/>
    <property type="molecule type" value="Genomic_DNA"/>
</dbReference>
<evidence type="ECO:0000313" key="1">
    <source>
        <dbReference type="EMBL" id="EHJ59632.1"/>
    </source>
</evidence>
<name>G6EFU3_9SPHN</name>
<accession>G6EFU3</accession>
<dbReference type="Pfam" id="PF10094">
    <property type="entry name" value="DUF2332"/>
    <property type="match status" value="1"/>
</dbReference>
<dbReference type="PATRIC" id="fig|1088721.3.peg.3170"/>
<dbReference type="eggNOG" id="COG4427">
    <property type="taxonomic scope" value="Bacteria"/>
</dbReference>
<dbReference type="KEGG" id="npn:JI59_19515"/>
<keyword evidence="2" id="KW-1185">Reference proteome</keyword>
<proteinExistence type="predicted"/>
<evidence type="ECO:0000313" key="2">
    <source>
        <dbReference type="Proteomes" id="UP000004030"/>
    </source>
</evidence>
<reference evidence="1 2" key="1">
    <citation type="journal article" date="2012" name="J. Bacteriol.">
        <title>Genome sequence of benzo(a)pyrene-degrading bacterium Novosphingobium pentaromativorans US6-1.</title>
        <authorList>
            <person name="Luo Y.R."/>
            <person name="Kang S.G."/>
            <person name="Kim S.J."/>
            <person name="Kim M.R."/>
            <person name="Li N."/>
            <person name="Lee J.H."/>
            <person name="Kwon K.K."/>
        </authorList>
    </citation>
    <scope>NUCLEOTIDE SEQUENCE [LARGE SCALE GENOMIC DNA]</scope>
    <source>
        <strain evidence="1 2">US6-1</strain>
    </source>
</reference>